<evidence type="ECO:0000313" key="3">
    <source>
        <dbReference type="EMBL" id="GGC79758.1"/>
    </source>
</evidence>
<dbReference type="InterPro" id="IPR029016">
    <property type="entry name" value="GAF-like_dom_sf"/>
</dbReference>
<feature type="domain" description="OmpR/PhoB-type" evidence="2">
    <location>
        <begin position="261"/>
        <end position="329"/>
    </location>
</feature>
<reference evidence="4" key="1">
    <citation type="journal article" date="2019" name="Int. J. Syst. Evol. Microbiol.">
        <title>The Global Catalogue of Microorganisms (GCM) 10K type strain sequencing project: providing services to taxonomists for standard genome sequencing and annotation.</title>
        <authorList>
            <consortium name="The Broad Institute Genomics Platform"/>
            <consortium name="The Broad Institute Genome Sequencing Center for Infectious Disease"/>
            <person name="Wu L."/>
            <person name="Ma J."/>
        </authorList>
    </citation>
    <scope>NUCLEOTIDE SEQUENCE [LARGE SCALE GENOMIC DNA]</scope>
    <source>
        <strain evidence="4">CGMCC 1.15480</strain>
    </source>
</reference>
<proteinExistence type="predicted"/>
<dbReference type="SMART" id="SM00862">
    <property type="entry name" value="Trans_reg_C"/>
    <property type="match status" value="1"/>
</dbReference>
<organism evidence="3 4">
    <name type="scientific">Tersicoccus solisilvae</name>
    <dbReference type="NCBI Taxonomy" id="1882339"/>
    <lineage>
        <taxon>Bacteria</taxon>
        <taxon>Bacillati</taxon>
        <taxon>Actinomycetota</taxon>
        <taxon>Actinomycetes</taxon>
        <taxon>Micrococcales</taxon>
        <taxon>Micrococcaceae</taxon>
        <taxon>Tersicoccus</taxon>
    </lineage>
</organism>
<dbReference type="InterPro" id="IPR001867">
    <property type="entry name" value="OmpR/PhoB-type_DNA-bd"/>
</dbReference>
<gene>
    <name evidence="3" type="ORF">GCM10011512_02990</name>
</gene>
<dbReference type="Proteomes" id="UP000597761">
    <property type="component" value="Unassembled WGS sequence"/>
</dbReference>
<dbReference type="Gene3D" id="3.30.450.40">
    <property type="match status" value="1"/>
</dbReference>
<dbReference type="InterPro" id="IPR003018">
    <property type="entry name" value="GAF"/>
</dbReference>
<keyword evidence="4" id="KW-1185">Reference proteome</keyword>
<evidence type="ECO:0000256" key="1">
    <source>
        <dbReference type="ARBA" id="ARBA00023125"/>
    </source>
</evidence>
<evidence type="ECO:0000259" key="2">
    <source>
        <dbReference type="SMART" id="SM00862"/>
    </source>
</evidence>
<dbReference type="EMBL" id="BMJI01000001">
    <property type="protein sequence ID" value="GGC79758.1"/>
    <property type="molecule type" value="Genomic_DNA"/>
</dbReference>
<accession>A0ABQ1NPF1</accession>
<keyword evidence="1" id="KW-0238">DNA-binding</keyword>
<sequence length="436" mass="46635">MIGNDTSTSAQGRARHAHQVLDEGAPDLDGLRAVVRSSWLRSLDLRAGAAPAPAPGGFLDEVDRYRRAHPMAAVMPVIDRLLIRPSASTGLLVAVGDELGNLLWVEGDDDAVRRAEARFFAPGMDWSERVMGTSAPGTALATGAGVQISGAEHLSEIAHIFSCTAVPLHDPDTGAVLGVVDITGGADAVAPHTLTLVQAAVAAAEAELRIARLTRDGSGSRPRSRGAASPALHRNTLHRNTLHRNTLQITGRDRGLLSLGGASRELSLRHTEILTLLARHPEGLTAQELADRLYADPDPTTLRAELVRLRRVLAGLGAAEALASQPYRLTVDLTLDADQVVRYVRRGAHRLALNLYRGLLLPRSTAPGIAALRAEVSAQLRESILADAGPDALMSYLDLREAADDVEAWRLALAVLPPRSPRRAVVVAHLERRERD</sequence>
<name>A0ABQ1NPF1_9MICC</name>
<comment type="caution">
    <text evidence="3">The sequence shown here is derived from an EMBL/GenBank/DDBJ whole genome shotgun (WGS) entry which is preliminary data.</text>
</comment>
<evidence type="ECO:0000313" key="4">
    <source>
        <dbReference type="Proteomes" id="UP000597761"/>
    </source>
</evidence>
<protein>
    <submittedName>
        <fullName evidence="3">Transcriptional regulator</fullName>
    </submittedName>
</protein>
<dbReference type="Pfam" id="PF01590">
    <property type="entry name" value="GAF"/>
    <property type="match status" value="1"/>
</dbReference>